<evidence type="ECO:0000256" key="5">
    <source>
        <dbReference type="ARBA" id="ARBA00022946"/>
    </source>
</evidence>
<keyword evidence="7 9" id="KW-0496">Mitochondrion</keyword>
<evidence type="ECO:0000256" key="2">
    <source>
        <dbReference type="ARBA" id="ARBA00022448"/>
    </source>
</evidence>
<evidence type="ECO:0000256" key="1">
    <source>
        <dbReference type="ARBA" id="ARBA00005882"/>
    </source>
</evidence>
<keyword evidence="11" id="KW-1185">Reference proteome</keyword>
<dbReference type="Pfam" id="PF04800">
    <property type="entry name" value="NDUS4"/>
    <property type="match status" value="1"/>
</dbReference>
<dbReference type="InterPro" id="IPR038532">
    <property type="entry name" value="NDUFS4-like_sf"/>
</dbReference>
<gene>
    <name evidence="10" type="ORF">IFM89_001437</name>
</gene>
<evidence type="ECO:0000256" key="3">
    <source>
        <dbReference type="ARBA" id="ARBA00022660"/>
    </source>
</evidence>
<dbReference type="PANTHER" id="PTHR12219">
    <property type="entry name" value="NADH-UBIQUINONE OXIDOREDUCTASE"/>
    <property type="match status" value="1"/>
</dbReference>
<dbReference type="AlphaFoldDB" id="A0A835H3V6"/>
<comment type="caution">
    <text evidence="10">The sequence shown here is derived from an EMBL/GenBank/DDBJ whole genome shotgun (WGS) entry which is preliminary data.</text>
</comment>
<name>A0A835H3V6_9MAGN</name>
<keyword evidence="2 9" id="KW-0813">Transport</keyword>
<keyword evidence="8 9" id="KW-0472">Membrane</keyword>
<keyword evidence="4 9" id="KW-0999">Mitochondrion inner membrane</keyword>
<comment type="similarity">
    <text evidence="1 9">Belongs to the complex I NDUFS4 subunit family.</text>
</comment>
<reference evidence="10 11" key="1">
    <citation type="submission" date="2020-10" db="EMBL/GenBank/DDBJ databases">
        <title>The Coptis chinensis genome and diversification of protoberbering-type alkaloids.</title>
        <authorList>
            <person name="Wang B."/>
            <person name="Shu S."/>
            <person name="Song C."/>
            <person name="Liu Y."/>
        </authorList>
    </citation>
    <scope>NUCLEOTIDE SEQUENCE [LARGE SCALE GENOMIC DNA]</scope>
    <source>
        <strain evidence="10">HL-2020</strain>
        <tissue evidence="10">Leaf</tissue>
    </source>
</reference>
<dbReference type="GO" id="GO:0022900">
    <property type="term" value="P:electron transport chain"/>
    <property type="evidence" value="ECO:0007669"/>
    <property type="project" value="InterPro"/>
</dbReference>
<evidence type="ECO:0000256" key="8">
    <source>
        <dbReference type="ARBA" id="ARBA00023136"/>
    </source>
</evidence>
<protein>
    <recommendedName>
        <fullName evidence="9">NADH dehydrogenase [ubiquinone] iron-sulfur protein 4, mitochondrial</fullName>
    </recommendedName>
</protein>
<sequence>MAHSLSLQRSFKSATFLLRSALLSPSSKSFSADALVPEYSRGDIGCVSGIPDEHLRRKVHNKVLENLASGKSIFCQPRTAAISAAFLESLMNIFIERWRNPLMGWTSTGDPYANVGDSALDFDSEESAKAFANNHGWDYVVRLNSNSVGNYCGIRALVAKVVGHVVLGLILAASHCRTFSLIHGYSAPLEAYMHLEHHEDVGVVWHRFPSSFFVPEYVGEVRWLDDGFRGFLPLPFNATLGGSAAAPPYFNNKNIASDEQY</sequence>
<dbReference type="OrthoDB" id="1634875at2759"/>
<dbReference type="InterPro" id="IPR006885">
    <property type="entry name" value="NADH_UbQ_FeS_4_mit-like"/>
</dbReference>
<evidence type="ECO:0000256" key="7">
    <source>
        <dbReference type="ARBA" id="ARBA00023128"/>
    </source>
</evidence>
<evidence type="ECO:0000256" key="4">
    <source>
        <dbReference type="ARBA" id="ARBA00022792"/>
    </source>
</evidence>
<dbReference type="Proteomes" id="UP000631114">
    <property type="component" value="Unassembled WGS sequence"/>
</dbReference>
<accession>A0A835H3V6</accession>
<feature type="non-terminal residue" evidence="10">
    <location>
        <position position="1"/>
    </location>
</feature>
<dbReference type="EMBL" id="JADFTS010000008">
    <property type="protein sequence ID" value="KAF9591093.1"/>
    <property type="molecule type" value="Genomic_DNA"/>
</dbReference>
<dbReference type="PANTHER" id="PTHR12219:SF8">
    <property type="entry name" value="NADH DEHYDROGENASE [UBIQUINONE] IRON-SULFUR PROTEIN 4, MITOCHONDRIAL"/>
    <property type="match status" value="1"/>
</dbReference>
<organism evidence="10 11">
    <name type="scientific">Coptis chinensis</name>
    <dbReference type="NCBI Taxonomy" id="261450"/>
    <lineage>
        <taxon>Eukaryota</taxon>
        <taxon>Viridiplantae</taxon>
        <taxon>Streptophyta</taxon>
        <taxon>Embryophyta</taxon>
        <taxon>Tracheophyta</taxon>
        <taxon>Spermatophyta</taxon>
        <taxon>Magnoliopsida</taxon>
        <taxon>Ranunculales</taxon>
        <taxon>Ranunculaceae</taxon>
        <taxon>Coptidoideae</taxon>
        <taxon>Coptis</taxon>
    </lineage>
</organism>
<keyword evidence="5 9" id="KW-0809">Transit peptide</keyword>
<dbReference type="Gene3D" id="3.30.160.190">
    <property type="entry name" value="atu1810 like domain"/>
    <property type="match status" value="1"/>
</dbReference>
<comment type="function">
    <text evidence="9">Accessory subunit of the mitochondrial membrane respiratory chain NADH dehydrogenase (Complex I), that is believed not to be involved in catalysis. Complex I functions in the transfer of electrons from NADH to the respiratory chain. The immediate electron acceptor for the enzyme is believed to be ubiquinone.</text>
</comment>
<dbReference type="GO" id="GO:0005743">
    <property type="term" value="C:mitochondrial inner membrane"/>
    <property type="evidence" value="ECO:0007669"/>
    <property type="project" value="UniProtKB-SubCell"/>
</dbReference>
<evidence type="ECO:0000256" key="9">
    <source>
        <dbReference type="RuleBase" id="RU367010"/>
    </source>
</evidence>
<comment type="subcellular location">
    <subcellularLocation>
        <location evidence="9">Mitochondrion inner membrane</location>
        <topology evidence="9">Peripheral membrane protein</topology>
        <orientation evidence="9">Matrix side</orientation>
    </subcellularLocation>
</comment>
<evidence type="ECO:0000313" key="10">
    <source>
        <dbReference type="EMBL" id="KAF9591093.1"/>
    </source>
</evidence>
<proteinExistence type="inferred from homology"/>
<evidence type="ECO:0000313" key="11">
    <source>
        <dbReference type="Proteomes" id="UP000631114"/>
    </source>
</evidence>
<keyword evidence="6 9" id="KW-0249">Electron transport</keyword>
<evidence type="ECO:0000256" key="6">
    <source>
        <dbReference type="ARBA" id="ARBA00022982"/>
    </source>
</evidence>
<keyword evidence="3 9" id="KW-0679">Respiratory chain</keyword>